<name>A0AA35G8W6_9FIRM</name>
<protein>
    <submittedName>
        <fullName evidence="1">Uncharacterized protein</fullName>
    </submittedName>
</protein>
<proteinExistence type="predicted"/>
<reference evidence="1" key="1">
    <citation type="submission" date="2022-03" db="EMBL/GenBank/DDBJ databases">
        <title>Complete genome sequence of Caldinitratiruptor microaerophilus.</title>
        <authorList>
            <person name="Mukaiyama R."/>
            <person name="Nishiyama T."/>
            <person name="Ueda K."/>
        </authorList>
    </citation>
    <scope>NUCLEOTIDE SEQUENCE</scope>
    <source>
        <strain evidence="1">JCM 16183</strain>
    </source>
</reference>
<dbReference type="RefSeq" id="WP_264841550.1">
    <property type="nucleotide sequence ID" value="NZ_AP025628.1"/>
</dbReference>
<evidence type="ECO:0000313" key="2">
    <source>
        <dbReference type="Proteomes" id="UP001163687"/>
    </source>
</evidence>
<gene>
    <name evidence="1" type="ORF">caldi_19480</name>
</gene>
<dbReference type="AlphaFoldDB" id="A0AA35G8W6"/>
<dbReference type="Proteomes" id="UP001163687">
    <property type="component" value="Chromosome"/>
</dbReference>
<dbReference type="EMBL" id="AP025628">
    <property type="protein sequence ID" value="BDG60858.1"/>
    <property type="molecule type" value="Genomic_DNA"/>
</dbReference>
<dbReference type="KEGG" id="cmic:caldi_19480"/>
<evidence type="ECO:0000313" key="1">
    <source>
        <dbReference type="EMBL" id="BDG60858.1"/>
    </source>
</evidence>
<organism evidence="1 2">
    <name type="scientific">Caldinitratiruptor microaerophilus</name>
    <dbReference type="NCBI Taxonomy" id="671077"/>
    <lineage>
        <taxon>Bacteria</taxon>
        <taxon>Bacillati</taxon>
        <taxon>Bacillota</taxon>
        <taxon>Clostridia</taxon>
        <taxon>Eubacteriales</taxon>
        <taxon>Symbiobacteriaceae</taxon>
        <taxon>Caldinitratiruptor</taxon>
    </lineage>
</organism>
<keyword evidence="2" id="KW-1185">Reference proteome</keyword>
<sequence length="73" mass="8118">MPQWHIAHLSDEQLRAIRRLEEATGLVLVAWERGSREAPRARGREELGAEISPDVSALSGLRDVYRSVSAPTP</sequence>
<accession>A0AA35G8W6</accession>